<proteinExistence type="inferred from homology"/>
<dbReference type="InterPro" id="IPR038404">
    <property type="entry name" value="TRAP_DctP_sf"/>
</dbReference>
<evidence type="ECO:0000313" key="6">
    <source>
        <dbReference type="Proteomes" id="UP000234190"/>
    </source>
</evidence>
<accession>A0A2N4U6U1</accession>
<evidence type="ECO:0000313" key="5">
    <source>
        <dbReference type="EMBL" id="PLC50732.1"/>
    </source>
</evidence>
<dbReference type="Pfam" id="PF03480">
    <property type="entry name" value="DctP"/>
    <property type="match status" value="1"/>
</dbReference>
<reference evidence="5 6" key="1">
    <citation type="submission" date="2017-10" db="EMBL/GenBank/DDBJ databases">
        <title>Two draft genome sequences of Pusillimonas sp. strains isolated from a nitrate- and radionuclide-contaminated groundwater in Russia.</title>
        <authorList>
            <person name="Grouzdev D.S."/>
            <person name="Tourova T.P."/>
            <person name="Goeva M.A."/>
            <person name="Babich T.L."/>
            <person name="Sokolova D.S."/>
            <person name="Abdullin R."/>
            <person name="Poltaraus A.B."/>
            <person name="Toshchakov S.V."/>
            <person name="Nazina T.N."/>
        </authorList>
    </citation>
    <scope>NUCLEOTIDE SEQUENCE [LARGE SCALE GENOMIC DNA]</scope>
    <source>
        <strain evidence="5 6">JR1/69-3-13</strain>
    </source>
</reference>
<dbReference type="AlphaFoldDB" id="A0A2N4U6U1"/>
<evidence type="ECO:0000256" key="4">
    <source>
        <dbReference type="SAM" id="SignalP"/>
    </source>
</evidence>
<feature type="chain" id="PRO_5014988805" evidence="4">
    <location>
        <begin position="29"/>
        <end position="339"/>
    </location>
</feature>
<keyword evidence="6" id="KW-1185">Reference proteome</keyword>
<evidence type="ECO:0000256" key="2">
    <source>
        <dbReference type="ARBA" id="ARBA00022448"/>
    </source>
</evidence>
<evidence type="ECO:0000256" key="3">
    <source>
        <dbReference type="ARBA" id="ARBA00022729"/>
    </source>
</evidence>
<dbReference type="InterPro" id="IPR018389">
    <property type="entry name" value="DctP_fam"/>
</dbReference>
<organism evidence="5 6">
    <name type="scientific">Pollutimonas subterranea</name>
    <dbReference type="NCBI Taxonomy" id="2045210"/>
    <lineage>
        <taxon>Bacteria</taxon>
        <taxon>Pseudomonadati</taxon>
        <taxon>Pseudomonadota</taxon>
        <taxon>Betaproteobacteria</taxon>
        <taxon>Burkholderiales</taxon>
        <taxon>Alcaligenaceae</taxon>
        <taxon>Pollutimonas</taxon>
    </lineage>
</organism>
<dbReference type="PANTHER" id="PTHR33376">
    <property type="match status" value="1"/>
</dbReference>
<dbReference type="NCBIfam" id="NF037995">
    <property type="entry name" value="TRAP_S1"/>
    <property type="match status" value="1"/>
</dbReference>
<feature type="signal peptide" evidence="4">
    <location>
        <begin position="1"/>
        <end position="28"/>
    </location>
</feature>
<dbReference type="EMBL" id="PDNW01000004">
    <property type="protein sequence ID" value="PLC50732.1"/>
    <property type="molecule type" value="Genomic_DNA"/>
</dbReference>
<dbReference type="Proteomes" id="UP000234190">
    <property type="component" value="Unassembled WGS sequence"/>
</dbReference>
<dbReference type="PANTHER" id="PTHR33376:SF7">
    <property type="entry name" value="C4-DICARBOXYLATE-BINDING PROTEIN DCTB"/>
    <property type="match status" value="1"/>
</dbReference>
<keyword evidence="3 4" id="KW-0732">Signal</keyword>
<dbReference type="PIRSF" id="PIRSF006470">
    <property type="entry name" value="DctB"/>
    <property type="match status" value="1"/>
</dbReference>
<dbReference type="InterPro" id="IPR004682">
    <property type="entry name" value="TRAP_DctP"/>
</dbReference>
<comment type="similarity">
    <text evidence="1">Belongs to the bacterial solute-binding protein 7 family.</text>
</comment>
<gene>
    <name evidence="5" type="ORF">CR159_06965</name>
</gene>
<dbReference type="GO" id="GO:0055085">
    <property type="term" value="P:transmembrane transport"/>
    <property type="evidence" value="ECO:0007669"/>
    <property type="project" value="InterPro"/>
</dbReference>
<dbReference type="NCBIfam" id="TIGR00787">
    <property type="entry name" value="dctP"/>
    <property type="match status" value="1"/>
</dbReference>
<comment type="caution">
    <text evidence="5">The sequence shown here is derived from an EMBL/GenBank/DDBJ whole genome shotgun (WGS) entry which is preliminary data.</text>
</comment>
<dbReference type="Gene3D" id="3.40.190.170">
    <property type="entry name" value="Bacterial extracellular solute-binding protein, family 7"/>
    <property type="match status" value="1"/>
</dbReference>
<protein>
    <submittedName>
        <fullName evidence="5">ABC transporter substrate-binding protein</fullName>
    </submittedName>
</protein>
<keyword evidence="2" id="KW-0813">Transport</keyword>
<evidence type="ECO:0000256" key="1">
    <source>
        <dbReference type="ARBA" id="ARBA00009023"/>
    </source>
</evidence>
<name>A0A2N4U6U1_9BURK</name>
<dbReference type="GO" id="GO:0030288">
    <property type="term" value="C:outer membrane-bounded periplasmic space"/>
    <property type="evidence" value="ECO:0007669"/>
    <property type="project" value="InterPro"/>
</dbReference>
<sequence>MEIGMNYKNLMSLLVTTALTATGFSAYAATDEVKQRTLKFGHLSTNESPLGQGALKFAELVAERSDGRIQIKIYPAGQLGSEAQQIGATQGGLQDFVMLSSTPMSSVVRDLQVLDFPGVVTTPQEADKLLDGPIGQKILKEFDTKRLIGLAYFENGFRHLTNNKHRVQTVAEMAGLKVRVQQSPSSVDFLKSLNTNAIPMSWNQLYTALETNTVDGQENPIGTIHMAKLNEVQKYMTLTAHAYGAHVIVGSQKVWQSLSPKEKEIISTAVVEARDYQRTANRGSEEKMLSEMKADGLIVDTFPAEETDKMTVLAKPVLEKYLKGVSPDIAKAILDRNYQ</sequence>